<comment type="subcellular location">
    <subcellularLocation>
        <location evidence="1">Nucleus</location>
    </subcellularLocation>
</comment>
<evidence type="ECO:0000256" key="6">
    <source>
        <dbReference type="ARBA" id="ARBA00022833"/>
    </source>
</evidence>
<keyword evidence="6" id="KW-0862">Zinc</keyword>
<dbReference type="InterPro" id="IPR048420">
    <property type="entry name" value="Zap1-like_Znf1"/>
</dbReference>
<dbReference type="SMART" id="SM00355">
    <property type="entry name" value="ZnF_C2H2"/>
    <property type="match status" value="3"/>
</dbReference>
<dbReference type="InterPro" id="IPR013087">
    <property type="entry name" value="Znf_C2H2_type"/>
</dbReference>
<dbReference type="FunCoup" id="G8ZYR2">
    <property type="interactions" value="1553"/>
</dbReference>
<reference evidence="12 13" key="1">
    <citation type="journal article" date="2011" name="Proc. Natl. Acad. Sci. U.S.A.">
        <title>Evolutionary erosion of yeast sex chromosomes by mating-type switching accidents.</title>
        <authorList>
            <person name="Gordon J.L."/>
            <person name="Armisen D."/>
            <person name="Proux-Wera E."/>
            <person name="Oheigeartaigh S.S."/>
            <person name="Byrne K.P."/>
            <person name="Wolfe K.H."/>
        </authorList>
    </citation>
    <scope>NUCLEOTIDE SEQUENCE [LARGE SCALE GENOMIC DNA]</scope>
    <source>
        <strain evidence="13">ATCC 10662 / CBS 1146 / NBRC 0425 / NCYC 2629 / NRRL Y-866</strain>
    </source>
</reference>
<sequence length="484" mass="53530">MVLLKDILNYESEEGVSKPSNKSALPELRGLQRNDGSAKNHGNMPSPASSASSNGSCNDHSDNDTYHSEGTRRSSYDEQNSTNVSTPQSEISSGSEEEHLVCQWDQCGQVFNQAELLYHHLCKDHVGRRSQQNLQLNCKWGNCQAKTEKRDHITSHLRVHVSLKPFKCSKCGKNFKRPQDLKKHLKIHIESHIQVKKKRGPKSGSKRVLKVSKPDEKKNNVAAPSPTGSESPTNVGMPLISLQQLVANELPSYEPVYTPQLGARLQTVLPPIVSDETLLRNSVAATNAASFFSTLAHNMTNIRSVQGGYQQPFARNEMTANVSPLLGGSTMNSSPRTGAFGNRNYPAVPSLPPIGAQTISHDRASVLPPLSSVPILMPRHKTFENSSHFNNQGQCFSSMQRSSGNVDSIQDDDLITKLVSLNLADENDLEDYEDTLLSAIMMKDYLFCLLLEDEFETEGERDELNTGVHDHSTVKLSRYPQVVV</sequence>
<feature type="domain" description="C2H2-type" evidence="11">
    <location>
        <begin position="136"/>
        <end position="165"/>
    </location>
</feature>
<dbReference type="GO" id="GO:0005634">
    <property type="term" value="C:nucleus"/>
    <property type="evidence" value="ECO:0007669"/>
    <property type="project" value="UniProtKB-SubCell"/>
</dbReference>
<dbReference type="GO" id="GO:0071454">
    <property type="term" value="P:cellular response to anoxia"/>
    <property type="evidence" value="ECO:0007669"/>
    <property type="project" value="EnsemblFungi"/>
</dbReference>
<protein>
    <recommendedName>
        <fullName evidence="11">C2H2-type domain-containing protein</fullName>
    </recommendedName>
</protein>
<proteinExistence type="inferred from homology"/>
<dbReference type="GO" id="GO:0009272">
    <property type="term" value="P:fungal-type cell wall biogenesis"/>
    <property type="evidence" value="ECO:0007669"/>
    <property type="project" value="EnsemblFungi"/>
</dbReference>
<dbReference type="Pfam" id="PF21816">
    <property type="entry name" value="Zap1_zf1"/>
    <property type="match status" value="1"/>
</dbReference>
<feature type="compositionally biased region" description="Low complexity" evidence="10">
    <location>
        <begin position="42"/>
        <end position="56"/>
    </location>
</feature>
<keyword evidence="2" id="KW-0678">Repressor</keyword>
<dbReference type="OrthoDB" id="6155966at2759"/>
<dbReference type="GO" id="GO:0010973">
    <property type="term" value="P:positive regulation of division septum assembly"/>
    <property type="evidence" value="ECO:0007669"/>
    <property type="project" value="EnsemblFungi"/>
</dbReference>
<dbReference type="FunFam" id="3.30.160.60:FF:002343">
    <property type="entry name" value="Zinc finger protein 33A"/>
    <property type="match status" value="1"/>
</dbReference>
<dbReference type="InParanoid" id="G8ZYR2"/>
<keyword evidence="4" id="KW-0677">Repeat</keyword>
<evidence type="ECO:0000256" key="10">
    <source>
        <dbReference type="SAM" id="MobiDB-lite"/>
    </source>
</evidence>
<dbReference type="EMBL" id="HE616748">
    <property type="protein sequence ID" value="CCE93537.1"/>
    <property type="molecule type" value="Genomic_DNA"/>
</dbReference>
<dbReference type="InterPro" id="IPR050806">
    <property type="entry name" value="pacC/RIM101"/>
</dbReference>
<dbReference type="GeneID" id="11504674"/>
<dbReference type="Pfam" id="PF00096">
    <property type="entry name" value="zf-C2H2"/>
    <property type="match status" value="1"/>
</dbReference>
<dbReference type="SUPFAM" id="SSF57667">
    <property type="entry name" value="beta-beta-alpha zinc fingers"/>
    <property type="match status" value="2"/>
</dbReference>
<comment type="similarity">
    <text evidence="8">Belongs to the pacC/RIM101 family.</text>
</comment>
<dbReference type="STRING" id="1076872.G8ZYR2"/>
<feature type="region of interest" description="Disordered" evidence="10">
    <location>
        <begin position="1"/>
        <end position="92"/>
    </location>
</feature>
<dbReference type="InterPro" id="IPR036236">
    <property type="entry name" value="Znf_C2H2_sf"/>
</dbReference>
<dbReference type="RefSeq" id="XP_003682748.1">
    <property type="nucleotide sequence ID" value="XM_003682700.1"/>
</dbReference>
<evidence type="ECO:0000256" key="4">
    <source>
        <dbReference type="ARBA" id="ARBA00022737"/>
    </source>
</evidence>
<keyword evidence="3" id="KW-0479">Metal-binding</keyword>
<dbReference type="GO" id="GO:0030437">
    <property type="term" value="P:ascospore formation"/>
    <property type="evidence" value="ECO:0007669"/>
    <property type="project" value="EnsemblFungi"/>
</dbReference>
<dbReference type="eggNOG" id="KOG1721">
    <property type="taxonomic scope" value="Eukaryota"/>
</dbReference>
<dbReference type="Proteomes" id="UP000005627">
    <property type="component" value="Chromosome 7"/>
</dbReference>
<evidence type="ECO:0000259" key="11">
    <source>
        <dbReference type="PROSITE" id="PS50157"/>
    </source>
</evidence>
<dbReference type="PANTHER" id="PTHR47257">
    <property type="entry name" value="PH-RESPONSE TRANSCRIPTION FACTOR PACC/RIM101"/>
    <property type="match status" value="1"/>
</dbReference>
<feature type="compositionally biased region" description="Polar residues" evidence="10">
    <location>
        <begin position="77"/>
        <end position="92"/>
    </location>
</feature>
<dbReference type="PANTHER" id="PTHR47257:SF1">
    <property type="entry name" value="PH-RESPONSE TRANSCRIPTION FACTOR PACC_RIM101"/>
    <property type="match status" value="1"/>
</dbReference>
<dbReference type="GO" id="GO:0045944">
    <property type="term" value="P:positive regulation of transcription by RNA polymerase II"/>
    <property type="evidence" value="ECO:0007669"/>
    <property type="project" value="EnsemblFungi"/>
</dbReference>
<dbReference type="Gene3D" id="3.30.160.60">
    <property type="entry name" value="Classic Zinc Finger"/>
    <property type="match status" value="2"/>
</dbReference>
<evidence type="ECO:0000313" key="13">
    <source>
        <dbReference type="Proteomes" id="UP000005627"/>
    </source>
</evidence>
<dbReference type="HOGENOM" id="CLU_029652_0_0_1"/>
<evidence type="ECO:0000313" key="12">
    <source>
        <dbReference type="EMBL" id="CCE93537.1"/>
    </source>
</evidence>
<evidence type="ECO:0000256" key="5">
    <source>
        <dbReference type="ARBA" id="ARBA00022771"/>
    </source>
</evidence>
<feature type="compositionally biased region" description="Basic and acidic residues" evidence="10">
    <location>
        <begin position="59"/>
        <end position="76"/>
    </location>
</feature>
<dbReference type="GO" id="GO:0071469">
    <property type="term" value="P:cellular response to alkaline pH"/>
    <property type="evidence" value="ECO:0007669"/>
    <property type="project" value="EnsemblFungi"/>
</dbReference>
<dbReference type="GO" id="GO:0001227">
    <property type="term" value="F:DNA-binding transcription repressor activity, RNA polymerase II-specific"/>
    <property type="evidence" value="ECO:0007669"/>
    <property type="project" value="EnsemblFungi"/>
</dbReference>
<keyword evidence="13" id="KW-1185">Reference proteome</keyword>
<organism evidence="12 13">
    <name type="scientific">Torulaspora delbrueckii</name>
    <name type="common">Yeast</name>
    <name type="synonym">Candida colliculosa</name>
    <dbReference type="NCBI Taxonomy" id="4950"/>
    <lineage>
        <taxon>Eukaryota</taxon>
        <taxon>Fungi</taxon>
        <taxon>Dikarya</taxon>
        <taxon>Ascomycota</taxon>
        <taxon>Saccharomycotina</taxon>
        <taxon>Saccharomycetes</taxon>
        <taxon>Saccharomycetales</taxon>
        <taxon>Saccharomycetaceae</taxon>
        <taxon>Torulaspora</taxon>
    </lineage>
</organism>
<dbReference type="PROSITE" id="PS50157">
    <property type="entry name" value="ZINC_FINGER_C2H2_2"/>
    <property type="match status" value="3"/>
</dbReference>
<accession>G8ZYR2</accession>
<evidence type="ECO:0000256" key="1">
    <source>
        <dbReference type="ARBA" id="ARBA00004123"/>
    </source>
</evidence>
<keyword evidence="7" id="KW-0539">Nucleus</keyword>
<feature type="region of interest" description="Disordered" evidence="10">
    <location>
        <begin position="193"/>
        <end position="236"/>
    </location>
</feature>
<evidence type="ECO:0000256" key="3">
    <source>
        <dbReference type="ARBA" id="ARBA00022723"/>
    </source>
</evidence>
<feature type="domain" description="C2H2-type" evidence="11">
    <location>
        <begin position="166"/>
        <end position="193"/>
    </location>
</feature>
<feature type="domain" description="C2H2-type" evidence="11">
    <location>
        <begin position="100"/>
        <end position="130"/>
    </location>
</feature>
<dbReference type="PROSITE" id="PS00028">
    <property type="entry name" value="ZINC_FINGER_C2H2_1"/>
    <property type="match status" value="2"/>
</dbReference>
<dbReference type="KEGG" id="tdl:TDEL_0G01700"/>
<dbReference type="GO" id="GO:0008270">
    <property type="term" value="F:zinc ion binding"/>
    <property type="evidence" value="ECO:0007669"/>
    <property type="project" value="UniProtKB-KW"/>
</dbReference>
<gene>
    <name evidence="12" type="primary">TDEL0G01700</name>
    <name evidence="12" type="ORF">TDEL_0G01700</name>
</gene>
<evidence type="ECO:0000256" key="8">
    <source>
        <dbReference type="ARBA" id="ARBA00038089"/>
    </source>
</evidence>
<evidence type="ECO:0000256" key="7">
    <source>
        <dbReference type="ARBA" id="ARBA00023242"/>
    </source>
</evidence>
<keyword evidence="5 9" id="KW-0863">Zinc-finger</keyword>
<evidence type="ECO:0000256" key="9">
    <source>
        <dbReference type="PROSITE-ProRule" id="PRU00042"/>
    </source>
</evidence>
<name>G8ZYR2_TORDE</name>
<feature type="compositionally biased region" description="Basic residues" evidence="10">
    <location>
        <begin position="194"/>
        <end position="210"/>
    </location>
</feature>
<dbReference type="AlphaFoldDB" id="G8ZYR2"/>
<evidence type="ECO:0000256" key="2">
    <source>
        <dbReference type="ARBA" id="ARBA00022491"/>
    </source>
</evidence>